<evidence type="ECO:0000313" key="4">
    <source>
        <dbReference type="Proteomes" id="UP000747399"/>
    </source>
</evidence>
<feature type="region of interest" description="Disordered" evidence="2">
    <location>
        <begin position="27"/>
        <end position="93"/>
    </location>
</feature>
<feature type="region of interest" description="Disordered" evidence="2">
    <location>
        <begin position="2766"/>
        <end position="2792"/>
    </location>
</feature>
<feature type="compositionally biased region" description="Low complexity" evidence="2">
    <location>
        <begin position="2582"/>
        <end position="2596"/>
    </location>
</feature>
<feature type="compositionally biased region" description="Basic and acidic residues" evidence="2">
    <location>
        <begin position="2566"/>
        <end position="2577"/>
    </location>
</feature>
<dbReference type="Proteomes" id="UP000747399">
    <property type="component" value="Unassembled WGS sequence"/>
</dbReference>
<dbReference type="EMBL" id="BNCO01000077">
    <property type="protein sequence ID" value="GIL65609.1"/>
    <property type="molecule type" value="Genomic_DNA"/>
</dbReference>
<evidence type="ECO:0000256" key="1">
    <source>
        <dbReference type="SAM" id="Coils"/>
    </source>
</evidence>
<protein>
    <submittedName>
        <fullName evidence="3">Uncharacterized protein</fullName>
    </submittedName>
</protein>
<organism evidence="3 4">
    <name type="scientific">Volvox africanus</name>
    <dbReference type="NCBI Taxonomy" id="51714"/>
    <lineage>
        <taxon>Eukaryota</taxon>
        <taxon>Viridiplantae</taxon>
        <taxon>Chlorophyta</taxon>
        <taxon>core chlorophytes</taxon>
        <taxon>Chlorophyceae</taxon>
        <taxon>CS clade</taxon>
        <taxon>Chlamydomonadales</taxon>
        <taxon>Volvocaceae</taxon>
        <taxon>Volvox</taxon>
    </lineage>
</organism>
<dbReference type="PANTHER" id="PTHR43049:SF1">
    <property type="entry name" value="EARLY ENDOSOME ANTIGEN"/>
    <property type="match status" value="1"/>
</dbReference>
<feature type="coiled-coil region" evidence="1">
    <location>
        <begin position="1574"/>
        <end position="1645"/>
    </location>
</feature>
<evidence type="ECO:0000256" key="2">
    <source>
        <dbReference type="SAM" id="MobiDB-lite"/>
    </source>
</evidence>
<feature type="region of interest" description="Disordered" evidence="2">
    <location>
        <begin position="599"/>
        <end position="619"/>
    </location>
</feature>
<reference evidence="3" key="1">
    <citation type="journal article" date="2021" name="Proc. Natl. Acad. Sci. U.S.A.">
        <title>Three genomes in the algal genus Volvox reveal the fate of a haploid sex-determining region after a transition to homothallism.</title>
        <authorList>
            <person name="Yamamoto K."/>
            <person name="Hamaji T."/>
            <person name="Kawai-Toyooka H."/>
            <person name="Matsuzaki R."/>
            <person name="Takahashi F."/>
            <person name="Nishimura Y."/>
            <person name="Kawachi M."/>
            <person name="Noguchi H."/>
            <person name="Minakuchi Y."/>
            <person name="Umen J.G."/>
            <person name="Toyoda A."/>
            <person name="Nozaki H."/>
        </authorList>
    </citation>
    <scope>NUCLEOTIDE SEQUENCE</scope>
    <source>
        <strain evidence="3">NIES-3780</strain>
    </source>
</reference>
<feature type="region of interest" description="Disordered" evidence="2">
    <location>
        <begin position="263"/>
        <end position="331"/>
    </location>
</feature>
<feature type="region of interest" description="Disordered" evidence="2">
    <location>
        <begin position="109"/>
        <end position="180"/>
    </location>
</feature>
<name>A0A8J4F9B4_9CHLO</name>
<sequence>MEAGDRQSGFVAKVQLSGVTRTIAVSQEGQPQQVRVELPLGRTDKGKPDCDTPNGAPNESRRNQFGKRAASLPAPPVKAGDPGSPAADGSATPHKWRIAVGAVNAVRSFGSSTPPPARLALGANQPHPPTPSASSPTGSVIGARIDWAPRGSPTMRISGPRGALQQEDARSERSCSHSSIPAAGRATQNLSNRVLPTRRTAQREDCGLAVDLQRVGAFRNSERGLDRHEGMLSVGTAGALLDRVANKSLKPLSHVKITNAAGKPVAQPYQNRDSTSSFENSTRGSSATDSASRIHSAGSSTDGDIKGNALLPGSQDEDIQMNDDGGEPDSKMYRTMKQRVAELGDRIMQLRRQGDTAHTAAEILSRKQEQRRADMTAAVDADEALQNALLDHGDAMVRMKETESVFCLRQAGFLEEEMVACRDALQYAVADWHYRREMKRLDERCATLRERAQSQADEARRFDAEATDAAEYVILATSKANRGGRVYAATLEEQQMRRFIDEQQEWLRVARLRTAESRSEAVQTINLEKGVVKLRLLSEKKALCNKVLYQSAVEMADVYDHAAKIIAKAQHVRWNGVKATADAFADRVQQLEAEVAAHQVQHTKSSAGPTTSMLRRSRPASVHTTDALGAIKRLSAEVEEAIQQCLQEITGETSDVLSVHRRHTEQICALARLYQTSYDCDDHMLDEAKACNEEAAKLQPPSEAAKRVACITAAQDAVQDLDRACGIAAQLRALSLDAAEAHAELFSLRGGPETIRAQLQGEKIAGHETDREELDTRKQRLAILEIEIPLARDQLTAAIQVVEYRQAAAQLMEAQKELQYTASVAAGIVTNLESMIAIRREHVAIMHHHINAVLHEARVFTANGNVLHAAAAEEAAQRLAKESLSAEASLEALIKESQLKRDEEFLAGAAAEELQQVGDGSLELVGLLIRIVSLQEELRVVSLRINELDSEQSRLKQESASRLSLAAYAYKQAELSQHEFLQCRTNLKFSAADAHLNESRQCRFSAQEHANAADAAKQAASAAARQHKSACQRRKQLFREVHLLHTAAGHLQGALSCMRDKHHLVRKLRDIEYQRRNERQSGDQLIGSSSLSPVQEIDVLQTQVNASTATVKHHLASKISYVMAADNLHLARASLQRQTACASEADAAMQDIIKARVAAATAGTRRSVPTPVSLLVADEGGPGEDVATPVQATSLSTLALVQRSKHEEEMNLPALWGGASLVAESKTASLQLQQAELRYRCLHGSLTALETIAAAAERASEARCWQVDLSDQAAVLVSDLAAKILEAEACANEAASLEASVRANAALLDEDDEENVKVKLMLNALLQKAESYRNEALLLQGRIKELEEQERAADAKAVRMEESLVCLQDDHRHALDALDLAERISQSREQEATVREQIQTLAAEVAQLEREAKSMENKTAQLRQQLTNASHTACSEDVANVMLVMQQIDRKLALHLQVLQQRKLELESCQEAYERLSTEIALMKHCTEHVLRASETQEHIRQGAVRVAELQSDALSAQAARSQCDRTLDELRQQYVRLGAAERDNASSCETQTLASRSDTARQSQQMAATQAAIAFAEQMLETHSQRLEVLRAAVAAWEAAKQRQEALLRHQEQLMQQDSWRASLEQHRAELRKATMRHAEKAKQLREGADKCNSGAALLQTAGTDPIIAERLNDISPGAEAVLSTVRVQAAVIRAATDTAEQHARAEAEGVLAGRAADLAQSIDHEISCFSAASDLVQPMIGRLHLAASAAVSVARLQLVCVGICSDQGRELSSMHDALTGLKEVAAKIQRQLEAADRHTRAGQNMEAAAIRGQAIALQDALQRELKAVRLCKQHLTELNTKMEDAKQELCLADKRMTQVTTSAAAVLNVTEYVHRACELRYECGERQWGILQILRQAADATERAGIAQRELKASEEAEKQLTQAGKRGNGMSVARAITVLKRSSLEAEAEHRLSDARSVQEANACVSVMVAARLYMELAERSGKLLRNIDQMKVHQAEHEQLGTSLEDVRRSHQAANTLLLHRRSEMQNLTGQIEAHMCEGQLLCKIGNKAQAVVRQEAATMLTSQLAEIAEDVMKLERRCSYLQQKQTVLSSLLAKSESRKALTSQLARLCSAAVEHLLDARDAHDKHSAHIREAAVAAVELSKEEAVLSAANARVRELRESLEQLTRDKEAAEGCKLDDDEGEDHDKLQQEINLVQAELVSAHRLRVEVEQQVLAIRARVAQAELAEQSSQLRITKARQRAEDVQQLMDNIRVLLNGSSALVINVQDAVGTAADALQDRVSRQSSSVDAPANGRIDTSSPHGILAAAQLHSVILQAITEAASNYIWALECAAAAEQRRGEALLSAQAAQVVREAVGRQHAATEELNAVVEGIKIMRQVHQLMGGCKRRRNDVTAYDSRGHNTGSREQNAGGQGPPYLSMSPQAASIEQDTAAISELELERLQHEAAYKEADGAQGRKLVACFLQHQKLLRIASKSLLEIARFGIAADLNAGPNMTADEASSLLAACKQLAEQHATTLMLRPALDRCKHAEEYLKASLDYIHEAKKLRDRAIDNRLSVLRDHMESKRRESDPAQRRVLIANISRSSNRENSSATGERETPEFDALSQDPAEDEEPNKAAQLVEYNLLLLAEERKLAQVQELDEAVSTLLEESNATAVLFTRHWADVRRLVSAATKSPCALLSEDLAVNPTVGFKDASSENEYRGSQLCTARDGTMALVPISVPASSMDIRINKSNQISAAYTNPEECGRELSLRLMPPIAGLEEESSQGTTGDICTQSVANAGTGPQSIPVVRPQADFAMRHSGGPPEPNPHRRGNGHCKIDAELVEMAAATVTRAKAAAAALALKAFSALDGGHLLKQQQPEAAPCVASEPDKNGEVDMNQHMKPLLLSKSAQTKCAASGQPCTTRLRGPAITHDMRGSIYAAAAGALGSEAPGYNFAWPAQCGGSSQVTISSSLPIPQVGNGVGTCLGHPFTSAGNARIHHVPGPKTTALIGRPINKIPADDLPTACLFPVGPQHSNTPRLAAGLAAISQGPGNHADMPQLPRVPLPHDLDPVAAATLLGLWSMAALYYQRAQQMHDCSLRQAERQLEKSQAQVDILQAEELKTRSGGRLCEANVVKDTVVKWQQRTGQLNIAMQRHRQEFFRHQALAHRAMTMVEQLQLRAAAASTDSGSAVAATAMAQSDDILQKLLPRLPEITLTGCGIIQPLERLRDELVQHVAALHATAVGLQQQSQRLFDKASRCSNKCKVQMGTTESTAAYALTLAKSQSAADESAAHGEHAVELANHARMVHELAERLSGESVNCLHILECLQYACDQELQAQEMLVQAADLLLCEAMQAVLRGEWGAGLGLEAISWLQPNNATSSEALVHVASQTGDVDSLLQARHPPGVSLSSARFLARRGEDMAQDAARTVQRAKEQLELRIGPFVCQMDDVAAALARIASAWSSHCDALQTQIDAAAMCVARARLKLAAQQAARDAVTTQKYSKAVEGWAKQVETLKKEVLATSASAKEIASMGQAIGLLGGHLQPIQMALDEYLDRQLEAWATATLTWI</sequence>
<feature type="compositionally biased region" description="Polar residues" evidence="2">
    <location>
        <begin position="2770"/>
        <end position="2790"/>
    </location>
</feature>
<feature type="compositionally biased region" description="Polar residues" evidence="2">
    <location>
        <begin position="600"/>
        <end position="614"/>
    </location>
</feature>
<feature type="compositionally biased region" description="Acidic residues" evidence="2">
    <location>
        <begin position="315"/>
        <end position="327"/>
    </location>
</feature>
<dbReference type="PANTHER" id="PTHR43049">
    <property type="entry name" value="EARLY ENDOSOME ANTIGEN"/>
    <property type="match status" value="1"/>
</dbReference>
<feature type="coiled-coil region" evidence="1">
    <location>
        <begin position="1391"/>
        <end position="1432"/>
    </location>
</feature>
<feature type="region of interest" description="Disordered" evidence="2">
    <location>
        <begin position="2398"/>
        <end position="2418"/>
    </location>
</feature>
<feature type="coiled-coil region" evidence="1">
    <location>
        <begin position="2062"/>
        <end position="2089"/>
    </location>
</feature>
<feature type="compositionally biased region" description="Polar residues" evidence="2">
    <location>
        <begin position="2404"/>
        <end position="2413"/>
    </location>
</feature>
<feature type="compositionally biased region" description="Polar residues" evidence="2">
    <location>
        <begin position="268"/>
        <end position="302"/>
    </location>
</feature>
<feature type="region of interest" description="Disordered" evidence="2">
    <location>
        <begin position="2566"/>
        <end position="2618"/>
    </location>
</feature>
<keyword evidence="4" id="KW-1185">Reference proteome</keyword>
<keyword evidence="1" id="KW-0175">Coiled coil</keyword>
<evidence type="ECO:0000313" key="3">
    <source>
        <dbReference type="EMBL" id="GIL65609.1"/>
    </source>
</evidence>
<comment type="caution">
    <text evidence="3">The sequence shown here is derived from an EMBL/GenBank/DDBJ whole genome shotgun (WGS) entry which is preliminary data.</text>
</comment>
<proteinExistence type="predicted"/>
<gene>
    <name evidence="3" type="ORF">Vafri_19197</name>
</gene>
<accession>A0A8J4F9B4</accession>
<feature type="coiled-coil region" evidence="1">
    <location>
        <begin position="1322"/>
        <end position="1363"/>
    </location>
</feature>
<feature type="coiled-coil region" evidence="1">
    <location>
        <begin position="2145"/>
        <end position="2209"/>
    </location>
</feature>